<comment type="caution">
    <text evidence="1">The sequence shown here is derived from an EMBL/GenBank/DDBJ whole genome shotgun (WGS) entry which is preliminary data.</text>
</comment>
<dbReference type="PANTHER" id="PTHR28055">
    <property type="entry name" value="ALTERED INHERITANCE OF MITOCHONDRIA PROTEIN 41, MITOCHONDRIAL"/>
    <property type="match status" value="1"/>
</dbReference>
<dbReference type="SUPFAM" id="SSF89095">
    <property type="entry name" value="GatB/YqeY motif"/>
    <property type="match status" value="1"/>
</dbReference>
<dbReference type="GO" id="GO:0016740">
    <property type="term" value="F:transferase activity"/>
    <property type="evidence" value="ECO:0007669"/>
    <property type="project" value="UniProtKB-KW"/>
</dbReference>
<dbReference type="InterPro" id="IPR042184">
    <property type="entry name" value="YqeY/Aim41_N"/>
</dbReference>
<dbReference type="InterPro" id="IPR023168">
    <property type="entry name" value="GatB_Yqey_C_2"/>
</dbReference>
<dbReference type="Gene3D" id="1.10.1510.10">
    <property type="entry name" value="Uncharacterised protein YqeY/AIM41 PF09424, N-terminal domain"/>
    <property type="match status" value="1"/>
</dbReference>
<dbReference type="RefSeq" id="WP_075712311.1">
    <property type="nucleotide sequence ID" value="NZ_MJIE01000001.1"/>
</dbReference>
<name>A0A1Q9JGE6_9FIRM</name>
<dbReference type="STRING" id="1261640.BHK98_04085"/>
<organism evidence="1 2">
    <name type="scientific">Hornefia porci</name>
    <dbReference type="NCBI Taxonomy" id="2652292"/>
    <lineage>
        <taxon>Bacteria</taxon>
        <taxon>Bacillati</taxon>
        <taxon>Bacillota</taxon>
        <taxon>Clostridia</taxon>
        <taxon>Peptostreptococcales</taxon>
        <taxon>Anaerovoracaceae</taxon>
        <taxon>Hornefia</taxon>
    </lineage>
</organism>
<dbReference type="AlphaFoldDB" id="A0A1Q9JGE6"/>
<proteinExistence type="predicted"/>
<dbReference type="OrthoDB" id="9794041at2"/>
<reference evidence="1 2" key="1">
    <citation type="journal article" date="2016" name="Appl. Environ. Microbiol.">
        <title>Function and Phylogeny of Bacterial Butyryl Coenzyme A:Acetate Transferases and Their Diversity in the Proximal Colon of Swine.</title>
        <authorList>
            <person name="Trachsel J."/>
            <person name="Bayles D.O."/>
            <person name="Looft T."/>
            <person name="Levine U.Y."/>
            <person name="Allen H.K."/>
        </authorList>
    </citation>
    <scope>NUCLEOTIDE SEQUENCE [LARGE SCALE GENOMIC DNA]</scope>
    <source>
        <strain evidence="1 2">68-3-10</strain>
    </source>
</reference>
<dbReference type="InterPro" id="IPR003789">
    <property type="entry name" value="Asn/Gln_tRNA_amidoTrase-B-like"/>
</dbReference>
<dbReference type="Pfam" id="PF09424">
    <property type="entry name" value="YqeY"/>
    <property type="match status" value="1"/>
</dbReference>
<dbReference type="PANTHER" id="PTHR28055:SF1">
    <property type="entry name" value="ALTERED INHERITANCE OF MITOCHONDRIA PROTEIN 41, MITOCHONDRIAL"/>
    <property type="match status" value="1"/>
</dbReference>
<gene>
    <name evidence="1" type="ORF">BHK98_04085</name>
</gene>
<dbReference type="InterPro" id="IPR019004">
    <property type="entry name" value="YqeY/Aim41"/>
</dbReference>
<dbReference type="GeneID" id="303115649"/>
<dbReference type="EMBL" id="MJIE01000001">
    <property type="protein sequence ID" value="OLR55316.1"/>
    <property type="molecule type" value="Genomic_DNA"/>
</dbReference>
<keyword evidence="1" id="KW-0808">Transferase</keyword>
<evidence type="ECO:0000313" key="1">
    <source>
        <dbReference type="EMBL" id="OLR55316.1"/>
    </source>
</evidence>
<accession>A0A1Q9JGE6</accession>
<sequence length="154" mass="17347">MGLKEELMNDFKEAMKAHDEVRKNTISLARAAIKQHEIDEREELDDNGVVAILQKQIKMRKDALADFEKAGRSDLAEAYNKEIEVLKKYIPEQLSKEKIREIVEETATALNIERTKKSMGKLMGPVMGKVRGLADGNDVKAVVMEFLSGDGKNE</sequence>
<dbReference type="Proteomes" id="UP000187404">
    <property type="component" value="Unassembled WGS sequence"/>
</dbReference>
<dbReference type="GO" id="GO:0016884">
    <property type="term" value="F:carbon-nitrogen ligase activity, with glutamine as amido-N-donor"/>
    <property type="evidence" value="ECO:0007669"/>
    <property type="project" value="InterPro"/>
</dbReference>
<evidence type="ECO:0000313" key="2">
    <source>
        <dbReference type="Proteomes" id="UP000187404"/>
    </source>
</evidence>
<protein>
    <submittedName>
        <fullName evidence="1">Aspartyl-tRNA amidotransferase</fullName>
    </submittedName>
</protein>
<keyword evidence="2" id="KW-1185">Reference proteome</keyword>
<dbReference type="Gene3D" id="1.10.10.410">
    <property type="match status" value="1"/>
</dbReference>